<organism evidence="2 3">
    <name type="scientific">Sesamum alatum</name>
    <dbReference type="NCBI Taxonomy" id="300844"/>
    <lineage>
        <taxon>Eukaryota</taxon>
        <taxon>Viridiplantae</taxon>
        <taxon>Streptophyta</taxon>
        <taxon>Embryophyta</taxon>
        <taxon>Tracheophyta</taxon>
        <taxon>Spermatophyta</taxon>
        <taxon>Magnoliopsida</taxon>
        <taxon>eudicotyledons</taxon>
        <taxon>Gunneridae</taxon>
        <taxon>Pentapetalae</taxon>
        <taxon>asterids</taxon>
        <taxon>lamiids</taxon>
        <taxon>Lamiales</taxon>
        <taxon>Pedaliaceae</taxon>
        <taxon>Sesamum</taxon>
    </lineage>
</organism>
<protein>
    <submittedName>
        <fullName evidence="2">Uncharacterized protein</fullName>
    </submittedName>
</protein>
<proteinExistence type="predicted"/>
<comment type="caution">
    <text evidence="2">The sequence shown here is derived from an EMBL/GenBank/DDBJ whole genome shotgun (WGS) entry which is preliminary data.</text>
</comment>
<dbReference type="EMBL" id="JACGWO010000008">
    <property type="protein sequence ID" value="KAK4422025.1"/>
    <property type="molecule type" value="Genomic_DNA"/>
</dbReference>
<keyword evidence="3" id="KW-1185">Reference proteome</keyword>
<sequence>MQYPPSDLGPDRPTLARGAHLCLEPGGPSLTSSRHRCEQRTTRAHQLEALPRAGLCPRPWELGRTTLPRVGLPPAQGAGASSWGGPRRITPARGTASSWALPAPMSVGADHLSSRTASSWALRAQVSRPGLCSA</sequence>
<gene>
    <name evidence="2" type="ORF">Salat_2153200</name>
</gene>
<evidence type="ECO:0000313" key="3">
    <source>
        <dbReference type="Proteomes" id="UP001293254"/>
    </source>
</evidence>
<dbReference type="AlphaFoldDB" id="A0AAE1Y1R0"/>
<reference evidence="2" key="2">
    <citation type="journal article" date="2024" name="Plant">
        <title>Genomic evolution and insights into agronomic trait innovations of Sesamum species.</title>
        <authorList>
            <person name="Miao H."/>
            <person name="Wang L."/>
            <person name="Qu L."/>
            <person name="Liu H."/>
            <person name="Sun Y."/>
            <person name="Le M."/>
            <person name="Wang Q."/>
            <person name="Wei S."/>
            <person name="Zheng Y."/>
            <person name="Lin W."/>
            <person name="Duan Y."/>
            <person name="Cao H."/>
            <person name="Xiong S."/>
            <person name="Wang X."/>
            <person name="Wei L."/>
            <person name="Li C."/>
            <person name="Ma Q."/>
            <person name="Ju M."/>
            <person name="Zhao R."/>
            <person name="Li G."/>
            <person name="Mu C."/>
            <person name="Tian Q."/>
            <person name="Mei H."/>
            <person name="Zhang T."/>
            <person name="Gao T."/>
            <person name="Zhang H."/>
        </authorList>
    </citation>
    <scope>NUCLEOTIDE SEQUENCE</scope>
    <source>
        <strain evidence="2">3651</strain>
    </source>
</reference>
<feature type="region of interest" description="Disordered" evidence="1">
    <location>
        <begin position="66"/>
        <end position="93"/>
    </location>
</feature>
<evidence type="ECO:0000256" key="1">
    <source>
        <dbReference type="SAM" id="MobiDB-lite"/>
    </source>
</evidence>
<evidence type="ECO:0000313" key="2">
    <source>
        <dbReference type="EMBL" id="KAK4422025.1"/>
    </source>
</evidence>
<name>A0AAE1Y1R0_9LAMI</name>
<accession>A0AAE1Y1R0</accession>
<dbReference type="Proteomes" id="UP001293254">
    <property type="component" value="Unassembled WGS sequence"/>
</dbReference>
<reference evidence="2" key="1">
    <citation type="submission" date="2020-06" db="EMBL/GenBank/DDBJ databases">
        <authorList>
            <person name="Li T."/>
            <person name="Hu X."/>
            <person name="Zhang T."/>
            <person name="Song X."/>
            <person name="Zhang H."/>
            <person name="Dai N."/>
            <person name="Sheng W."/>
            <person name="Hou X."/>
            <person name="Wei L."/>
        </authorList>
    </citation>
    <scope>NUCLEOTIDE SEQUENCE</scope>
    <source>
        <strain evidence="2">3651</strain>
        <tissue evidence="2">Leaf</tissue>
    </source>
</reference>